<feature type="domain" description="Gal80p-like C-terminal" evidence="2">
    <location>
        <begin position="144"/>
        <end position="291"/>
    </location>
</feature>
<feature type="domain" description="Gfo/Idh/MocA-like oxidoreductase N-terminal" evidence="1">
    <location>
        <begin position="7"/>
        <end position="137"/>
    </location>
</feature>
<dbReference type="FunCoup" id="A0A194XWD6">
    <property type="interactions" value="371"/>
</dbReference>
<dbReference type="STRING" id="149040.A0A194XWD6"/>
<dbReference type="Gene3D" id="3.40.50.720">
    <property type="entry name" value="NAD(P)-binding Rossmann-like Domain"/>
    <property type="match status" value="1"/>
</dbReference>
<dbReference type="InterPro" id="IPR000683">
    <property type="entry name" value="Gfo/Idh/MocA-like_OxRdtase_N"/>
</dbReference>
<evidence type="ECO:0000313" key="4">
    <source>
        <dbReference type="Proteomes" id="UP000070700"/>
    </source>
</evidence>
<dbReference type="Gene3D" id="3.30.360.10">
    <property type="entry name" value="Dihydrodipicolinate Reductase, domain 2"/>
    <property type="match status" value="1"/>
</dbReference>
<reference evidence="3 4" key="1">
    <citation type="submission" date="2015-10" db="EMBL/GenBank/DDBJ databases">
        <title>Full genome of DAOMC 229536 Phialocephala scopiformis, a fungal endophyte of spruce producing the potent anti-insectan compound rugulosin.</title>
        <authorList>
            <consortium name="DOE Joint Genome Institute"/>
            <person name="Walker A.K."/>
            <person name="Frasz S.L."/>
            <person name="Seifert K.A."/>
            <person name="Miller J.D."/>
            <person name="Mondo S.J."/>
            <person name="Labutti K."/>
            <person name="Lipzen A."/>
            <person name="Dockter R."/>
            <person name="Kennedy M."/>
            <person name="Grigoriev I.V."/>
            <person name="Spatafora J.W."/>
        </authorList>
    </citation>
    <scope>NUCLEOTIDE SEQUENCE [LARGE SCALE GENOMIC DNA]</scope>
    <source>
        <strain evidence="3 4">CBS 120377</strain>
    </source>
</reference>
<dbReference type="PANTHER" id="PTHR43708">
    <property type="entry name" value="CONSERVED EXPRESSED OXIDOREDUCTASE (EUROFUNG)"/>
    <property type="match status" value="1"/>
</dbReference>
<dbReference type="RefSeq" id="XP_018078689.1">
    <property type="nucleotide sequence ID" value="XM_018213882.1"/>
</dbReference>
<dbReference type="InParanoid" id="A0A194XWD6"/>
<dbReference type="Proteomes" id="UP000070700">
    <property type="component" value="Unassembled WGS sequence"/>
</dbReference>
<dbReference type="SUPFAM" id="SSF55347">
    <property type="entry name" value="Glyceraldehyde-3-phosphate dehydrogenase-like, C-terminal domain"/>
    <property type="match status" value="1"/>
</dbReference>
<dbReference type="EMBL" id="KQ947404">
    <property type="protein sequence ID" value="KUJ24334.1"/>
    <property type="molecule type" value="Genomic_DNA"/>
</dbReference>
<dbReference type="GeneID" id="28823608"/>
<evidence type="ECO:0000259" key="1">
    <source>
        <dbReference type="Pfam" id="PF01408"/>
    </source>
</evidence>
<evidence type="ECO:0000313" key="3">
    <source>
        <dbReference type="EMBL" id="KUJ24334.1"/>
    </source>
</evidence>
<dbReference type="InterPro" id="IPR036291">
    <property type="entry name" value="NAD(P)-bd_dom_sf"/>
</dbReference>
<organism evidence="3 4">
    <name type="scientific">Mollisia scopiformis</name>
    <name type="common">Conifer needle endophyte fungus</name>
    <name type="synonym">Phialocephala scopiformis</name>
    <dbReference type="NCBI Taxonomy" id="149040"/>
    <lineage>
        <taxon>Eukaryota</taxon>
        <taxon>Fungi</taxon>
        <taxon>Dikarya</taxon>
        <taxon>Ascomycota</taxon>
        <taxon>Pezizomycotina</taxon>
        <taxon>Leotiomycetes</taxon>
        <taxon>Helotiales</taxon>
        <taxon>Mollisiaceae</taxon>
        <taxon>Mollisia</taxon>
    </lineage>
</organism>
<dbReference type="PANTHER" id="PTHR43708:SF1">
    <property type="entry name" value="GALACTOSE_LACTOSE METABOLISM REGULATORY PROTEIN GAL80"/>
    <property type="match status" value="1"/>
</dbReference>
<keyword evidence="4" id="KW-1185">Reference proteome</keyword>
<dbReference type="GO" id="GO:0000166">
    <property type="term" value="F:nucleotide binding"/>
    <property type="evidence" value="ECO:0007669"/>
    <property type="project" value="InterPro"/>
</dbReference>
<dbReference type="InterPro" id="IPR055080">
    <property type="entry name" value="Gal80p-like_C"/>
</dbReference>
<dbReference type="InterPro" id="IPR051317">
    <property type="entry name" value="Gfo/Idh/MocA_oxidoreduct"/>
</dbReference>
<evidence type="ECO:0000259" key="2">
    <source>
        <dbReference type="Pfam" id="PF22685"/>
    </source>
</evidence>
<accession>A0A194XWD6</accession>
<dbReference type="Pfam" id="PF22685">
    <property type="entry name" value="Gal80p_C-like"/>
    <property type="match status" value="1"/>
</dbReference>
<dbReference type="SUPFAM" id="SSF51735">
    <property type="entry name" value="NAD(P)-binding Rossmann-fold domains"/>
    <property type="match status" value="1"/>
</dbReference>
<dbReference type="OrthoDB" id="64915at2759"/>
<protein>
    <submittedName>
        <fullName evidence="3">Putative oxidoreductase</fullName>
    </submittedName>
</protein>
<dbReference type="AlphaFoldDB" id="A0A194XWD6"/>
<dbReference type="Pfam" id="PF01408">
    <property type="entry name" value="GFO_IDH_MocA"/>
    <property type="match status" value="1"/>
</dbReference>
<sequence>MSSQPIRIGLIGLGRQTGHNVPGLWAMMAHLPFLLSSPKYQITAVANSTTASAQAAIDHHNLGPNVKAYGNPTDLAQDPNVDMVVVSVKVGAHYALSKPALLAGKSLFVEWPLGASLSEAQELATLAATHGSKTVVGVQARASPLVLKIKELVTSGKIGKVLSSTVISSFGGLPAAQWPQGAEYYLDMNSGGNQFTIFFGHFLDTFTHVLGDFASLTSSMRCDYPSIDIVDSAGTVVQKGYQKTSPDHVQVSGKLVSGANASIVFYTAPGEAVDGVGVRWVITGTEGQMEIITQERQWQMGAPGTKLRARLGRGAGIVEVNFEDVEEEKEVREAAFPGTNTARLYDAFAEEKRDVYADFESAVKTHALLEWIKREAGW</sequence>
<dbReference type="KEGG" id="psco:LY89DRAFT_679492"/>
<name>A0A194XWD6_MOLSC</name>
<proteinExistence type="predicted"/>
<gene>
    <name evidence="3" type="ORF">LY89DRAFT_679492</name>
</gene>